<dbReference type="InterPro" id="IPR036237">
    <property type="entry name" value="Xyl_isomerase-like_sf"/>
</dbReference>
<dbReference type="Proteomes" id="UP000003645">
    <property type="component" value="Chromosome"/>
</dbReference>
<dbReference type="STRING" id="1130798.LBLM1_00450"/>
<dbReference type="GO" id="GO:0016853">
    <property type="term" value="F:isomerase activity"/>
    <property type="evidence" value="ECO:0007669"/>
    <property type="project" value="UniProtKB-KW"/>
</dbReference>
<evidence type="ECO:0000313" key="2">
    <source>
        <dbReference type="Proteomes" id="UP000003645"/>
    </source>
</evidence>
<dbReference type="KEGG" id="lmu:LBLM1_00450"/>
<keyword evidence="1" id="KW-0413">Isomerase</keyword>
<accession>A0A0D4CIM2</accession>
<organism evidence="1 2">
    <name type="scientific">Limosilactobacillus mucosae LM1</name>
    <dbReference type="NCBI Taxonomy" id="1130798"/>
    <lineage>
        <taxon>Bacteria</taxon>
        <taxon>Bacillati</taxon>
        <taxon>Bacillota</taxon>
        <taxon>Bacilli</taxon>
        <taxon>Lactobacillales</taxon>
        <taxon>Lactobacillaceae</taxon>
        <taxon>Limosilactobacillus</taxon>
    </lineage>
</organism>
<sequence length="248" mass="27557">MTLILNTWIFENDVKKGVSQVDLVKRVAALGADGIEVRREYFKDFDVELAAVAKAARENDLIVNYSVPDVIFEADGTINPKLPQYFAEGKQMGIAKIKFNTGNFSSYHGDLAKDLSKLPLAEIKMNVENDQTPVSGTPDAIIKFLTAARNAGLNSIGYVYDLGNWAFTGFDAVLAAKQLAPYCDYIHLKNSMLDSEGHMITTDDLDNGMFNWKIICSYLPHDVQFALEFPMASDQDVAAQIKLFQENI</sequence>
<protein>
    <submittedName>
        <fullName evidence="1">Sugar phosphate isomerase</fullName>
    </submittedName>
</protein>
<dbReference type="Gene3D" id="3.20.20.150">
    <property type="entry name" value="Divalent-metal-dependent TIM barrel enzymes"/>
    <property type="match status" value="1"/>
</dbReference>
<dbReference type="AlphaFoldDB" id="A0A0D4CIM2"/>
<evidence type="ECO:0000313" key="1">
    <source>
        <dbReference type="EMBL" id="AJT49721.1"/>
    </source>
</evidence>
<dbReference type="EMBL" id="CP011013">
    <property type="protein sequence ID" value="AJT49721.1"/>
    <property type="molecule type" value="Genomic_DNA"/>
</dbReference>
<reference evidence="1 2" key="1">
    <citation type="journal article" date="2012" name="J. Bacteriol.">
        <title>Genome sequence of Lactobacillus mucosae LM1, isolated from piglet feces.</title>
        <authorList>
            <person name="Lee J.H."/>
            <person name="Valeriano V.D."/>
            <person name="Shin Y.R."/>
            <person name="Chae J.P."/>
            <person name="Kim G.B."/>
            <person name="Ham J.S."/>
            <person name="Chun J."/>
            <person name="Kang D.K."/>
        </authorList>
    </citation>
    <scope>NUCLEOTIDE SEQUENCE [LARGE SCALE GENOMIC DNA]</scope>
    <source>
        <strain evidence="1 2">LM1</strain>
    </source>
</reference>
<keyword evidence="2" id="KW-1185">Reference proteome</keyword>
<name>A0A0D4CIM2_LIMMU</name>
<dbReference type="SUPFAM" id="SSF51658">
    <property type="entry name" value="Xylose isomerase-like"/>
    <property type="match status" value="1"/>
</dbReference>
<dbReference type="RefSeq" id="WP_006500782.1">
    <property type="nucleotide sequence ID" value="NZ_CP011013.1"/>
</dbReference>
<dbReference type="HOGENOM" id="CLU_068005_1_0_9"/>
<gene>
    <name evidence="1" type="ORF">LBLM1_00450</name>
</gene>
<proteinExistence type="predicted"/>
<dbReference type="OrthoDB" id="2237247at2"/>